<feature type="domain" description="C3H1-type" evidence="5">
    <location>
        <begin position="9"/>
        <end position="35"/>
    </location>
</feature>
<evidence type="ECO:0000259" key="5">
    <source>
        <dbReference type="PROSITE" id="PS50103"/>
    </source>
</evidence>
<protein>
    <recommendedName>
        <fullName evidence="5">C3H1-type domain-containing protein</fullName>
    </recommendedName>
</protein>
<evidence type="ECO:0000313" key="6">
    <source>
        <dbReference type="EMBL" id="RKP05198.1"/>
    </source>
</evidence>
<keyword evidence="1 4" id="KW-0479">Metal-binding</keyword>
<dbReference type="PANTHER" id="PTHR46156:SF1">
    <property type="entry name" value="ZINC FINGER CCCH DOMAIN-CONTAINING PROTEIN 3"/>
    <property type="match status" value="1"/>
</dbReference>
<name>A0A4P9XHQ5_9FUNG</name>
<dbReference type="Gene3D" id="4.10.1000.10">
    <property type="entry name" value="Zinc finger, CCCH-type"/>
    <property type="match status" value="2"/>
</dbReference>
<dbReference type="GO" id="GO:0008270">
    <property type="term" value="F:zinc ion binding"/>
    <property type="evidence" value="ECO:0007669"/>
    <property type="project" value="UniProtKB-KW"/>
</dbReference>
<evidence type="ECO:0000256" key="3">
    <source>
        <dbReference type="ARBA" id="ARBA00022833"/>
    </source>
</evidence>
<feature type="domain" description="C3H1-type" evidence="5">
    <location>
        <begin position="36"/>
        <end position="64"/>
    </location>
</feature>
<accession>A0A4P9XHQ5</accession>
<dbReference type="InterPro" id="IPR000571">
    <property type="entry name" value="Znf_CCCH"/>
</dbReference>
<dbReference type="STRING" id="78915.A0A4P9XHQ5"/>
<keyword evidence="3 4" id="KW-0862">Zinc</keyword>
<dbReference type="AlphaFoldDB" id="A0A4P9XHQ5"/>
<dbReference type="GO" id="GO:0005634">
    <property type="term" value="C:nucleus"/>
    <property type="evidence" value="ECO:0007669"/>
    <property type="project" value="TreeGrafter"/>
</dbReference>
<dbReference type="PANTHER" id="PTHR46156">
    <property type="entry name" value="CCCH ZINGC FINGER"/>
    <property type="match status" value="1"/>
</dbReference>
<dbReference type="SMART" id="SM00356">
    <property type="entry name" value="ZnF_C3H1"/>
    <property type="match status" value="2"/>
</dbReference>
<dbReference type="PROSITE" id="PS50103">
    <property type="entry name" value="ZF_C3H1"/>
    <property type="match status" value="2"/>
</dbReference>
<evidence type="ECO:0000256" key="2">
    <source>
        <dbReference type="ARBA" id="ARBA00022771"/>
    </source>
</evidence>
<feature type="non-terminal residue" evidence="6">
    <location>
        <position position="1"/>
    </location>
</feature>
<dbReference type="OrthoDB" id="410307at2759"/>
<evidence type="ECO:0000256" key="1">
    <source>
        <dbReference type="ARBA" id="ARBA00022723"/>
    </source>
</evidence>
<dbReference type="Proteomes" id="UP000271241">
    <property type="component" value="Unassembled WGS sequence"/>
</dbReference>
<gene>
    <name evidence="6" type="ORF">THASP1DRAFT_10967</name>
</gene>
<organism evidence="6 7">
    <name type="scientific">Thamnocephalis sphaerospora</name>
    <dbReference type="NCBI Taxonomy" id="78915"/>
    <lineage>
        <taxon>Eukaryota</taxon>
        <taxon>Fungi</taxon>
        <taxon>Fungi incertae sedis</taxon>
        <taxon>Zoopagomycota</taxon>
        <taxon>Zoopagomycotina</taxon>
        <taxon>Zoopagomycetes</taxon>
        <taxon>Zoopagales</taxon>
        <taxon>Sigmoideomycetaceae</taxon>
        <taxon>Thamnocephalis</taxon>
    </lineage>
</organism>
<dbReference type="SUPFAM" id="SSF90229">
    <property type="entry name" value="CCCH zinc finger"/>
    <property type="match status" value="1"/>
</dbReference>
<feature type="zinc finger region" description="C3H1-type" evidence="4">
    <location>
        <begin position="36"/>
        <end position="64"/>
    </location>
</feature>
<reference evidence="7" key="1">
    <citation type="journal article" date="2018" name="Nat. Microbiol.">
        <title>Leveraging single-cell genomics to expand the fungal tree of life.</title>
        <authorList>
            <person name="Ahrendt S.R."/>
            <person name="Quandt C.A."/>
            <person name="Ciobanu D."/>
            <person name="Clum A."/>
            <person name="Salamov A."/>
            <person name="Andreopoulos B."/>
            <person name="Cheng J.F."/>
            <person name="Woyke T."/>
            <person name="Pelin A."/>
            <person name="Henrissat B."/>
            <person name="Reynolds N.K."/>
            <person name="Benny G.L."/>
            <person name="Smith M.E."/>
            <person name="James T.Y."/>
            <person name="Grigoriev I.V."/>
        </authorList>
    </citation>
    <scope>NUCLEOTIDE SEQUENCE [LARGE SCALE GENOMIC DNA]</scope>
    <source>
        <strain evidence="7">RSA 1356</strain>
    </source>
</reference>
<feature type="zinc finger region" description="C3H1-type" evidence="4">
    <location>
        <begin position="9"/>
        <end position="35"/>
    </location>
</feature>
<proteinExistence type="predicted"/>
<dbReference type="EMBL" id="KZ993222">
    <property type="protein sequence ID" value="RKP05198.1"/>
    <property type="molecule type" value="Genomic_DNA"/>
</dbReference>
<dbReference type="InterPro" id="IPR036855">
    <property type="entry name" value="Znf_CCCH_sf"/>
</dbReference>
<keyword evidence="2 4" id="KW-0863">Zinc-finger</keyword>
<keyword evidence="7" id="KW-1185">Reference proteome</keyword>
<evidence type="ECO:0000256" key="4">
    <source>
        <dbReference type="PROSITE-ProRule" id="PRU00723"/>
    </source>
</evidence>
<feature type="non-terminal residue" evidence="6">
    <location>
        <position position="83"/>
    </location>
</feature>
<sequence>CAFTHTARPENQPHCEQFQRANCDRPACPFAHVRVSPTAPVCRSFARYGYCELGDTCYERHPLLCPYYALYGQCRIHDCKLPH</sequence>
<evidence type="ECO:0000313" key="7">
    <source>
        <dbReference type="Proteomes" id="UP000271241"/>
    </source>
</evidence>